<dbReference type="GO" id="GO:0120212">
    <property type="term" value="C:sperm head-tail coupling apparatus"/>
    <property type="evidence" value="ECO:0007669"/>
    <property type="project" value="InterPro"/>
</dbReference>
<feature type="domain" description="Spermatogenesis-associated protein 6 N-terminal" evidence="4">
    <location>
        <begin position="10"/>
        <end position="149"/>
    </location>
</feature>
<proteinExistence type="inferred from homology"/>
<evidence type="ECO:0000256" key="3">
    <source>
        <dbReference type="SAM" id="MobiDB-lite"/>
    </source>
</evidence>
<dbReference type="Proteomes" id="UP000801492">
    <property type="component" value="Unassembled WGS sequence"/>
</dbReference>
<dbReference type="GO" id="GO:0007283">
    <property type="term" value="P:spermatogenesis"/>
    <property type="evidence" value="ECO:0007669"/>
    <property type="project" value="InterPro"/>
</dbReference>
<gene>
    <name evidence="5" type="ORF">ILUMI_20516</name>
</gene>
<dbReference type="AlphaFoldDB" id="A0A8K0CE11"/>
<feature type="compositionally biased region" description="Basic residues" evidence="3">
    <location>
        <begin position="282"/>
        <end position="300"/>
    </location>
</feature>
<dbReference type="InterPro" id="IPR042769">
    <property type="entry name" value="SPATA6_fam"/>
</dbReference>
<dbReference type="EMBL" id="VTPC01089823">
    <property type="protein sequence ID" value="KAF2885665.1"/>
    <property type="molecule type" value="Genomic_DNA"/>
</dbReference>
<dbReference type="GO" id="GO:0032027">
    <property type="term" value="F:myosin light chain binding"/>
    <property type="evidence" value="ECO:0007669"/>
    <property type="project" value="InterPro"/>
</dbReference>
<dbReference type="InterPro" id="IPR032732">
    <property type="entry name" value="SPATA6_N"/>
</dbReference>
<name>A0A8K0CE11_IGNLU</name>
<keyword evidence="6" id="KW-1185">Reference proteome</keyword>
<keyword evidence="2" id="KW-0597">Phosphoprotein</keyword>
<dbReference type="Pfam" id="PF14909">
    <property type="entry name" value="SPATA6"/>
    <property type="match status" value="1"/>
</dbReference>
<evidence type="ECO:0000256" key="1">
    <source>
        <dbReference type="ARBA" id="ARBA00006215"/>
    </source>
</evidence>
<dbReference type="OrthoDB" id="5963614at2759"/>
<evidence type="ECO:0000313" key="5">
    <source>
        <dbReference type="EMBL" id="KAF2885665.1"/>
    </source>
</evidence>
<evidence type="ECO:0000259" key="4">
    <source>
        <dbReference type="Pfam" id="PF14909"/>
    </source>
</evidence>
<organism evidence="5 6">
    <name type="scientific">Ignelater luminosus</name>
    <name type="common">Cucubano</name>
    <name type="synonym">Pyrophorus luminosus</name>
    <dbReference type="NCBI Taxonomy" id="2038154"/>
    <lineage>
        <taxon>Eukaryota</taxon>
        <taxon>Metazoa</taxon>
        <taxon>Ecdysozoa</taxon>
        <taxon>Arthropoda</taxon>
        <taxon>Hexapoda</taxon>
        <taxon>Insecta</taxon>
        <taxon>Pterygota</taxon>
        <taxon>Neoptera</taxon>
        <taxon>Endopterygota</taxon>
        <taxon>Coleoptera</taxon>
        <taxon>Polyphaga</taxon>
        <taxon>Elateriformia</taxon>
        <taxon>Elateroidea</taxon>
        <taxon>Elateridae</taxon>
        <taxon>Agrypninae</taxon>
        <taxon>Pyrophorini</taxon>
        <taxon>Ignelater</taxon>
    </lineage>
</organism>
<comment type="similarity">
    <text evidence="1">Belongs to the SPATA6 family.</text>
</comment>
<accession>A0A8K0CE11</accession>
<protein>
    <recommendedName>
        <fullName evidence="4">Spermatogenesis-associated protein 6 N-terminal domain-containing protein</fullName>
    </recommendedName>
</protein>
<evidence type="ECO:0000313" key="6">
    <source>
        <dbReference type="Proteomes" id="UP000801492"/>
    </source>
</evidence>
<evidence type="ECO:0000256" key="2">
    <source>
        <dbReference type="ARBA" id="ARBA00022553"/>
    </source>
</evidence>
<reference evidence="5" key="1">
    <citation type="submission" date="2019-08" db="EMBL/GenBank/DDBJ databases">
        <title>The genome of the North American firefly Photinus pyralis.</title>
        <authorList>
            <consortium name="Photinus pyralis genome working group"/>
            <person name="Fallon T.R."/>
            <person name="Sander Lower S.E."/>
            <person name="Weng J.-K."/>
        </authorList>
    </citation>
    <scope>NUCLEOTIDE SEQUENCE</scope>
    <source>
        <strain evidence="5">TRF0915ILg1</strain>
        <tissue evidence="5">Whole body</tissue>
    </source>
</reference>
<dbReference type="PANTHER" id="PTHR16435">
    <property type="entry name" value="SPERMATOGENESIS-ASSOCIATED PROTEIN 6 SPATA6"/>
    <property type="match status" value="1"/>
</dbReference>
<dbReference type="PANTHER" id="PTHR16435:SF6">
    <property type="entry name" value="IP09370P"/>
    <property type="match status" value="1"/>
</dbReference>
<sequence length="497" mass="56567">MPRKTLQVQVELDVQAVTCPGVWLCPNGKVSLQIYLLDSCIQTTALQPIFPLLYHEKFVFYKTFYNAHSLGDLQRSINKEYLYAELIQWQHCDIGNVLASFQTCLTDVLYPTTYEGAIAGVDVDLLMEPSKNFPGIIAPKIEISSRTTVEEIVCSSNQKKCNSYVVNPKTVTSDLAPAVSKRNQLHQRKVCHSIGYHKSRRCVRPKRSTKPPFVFRKANDELLARKPQGLESGSTEKCKCCFRSISNNTLIDKRCFPTMQSPSEKTYSKLTDDFIKQYPKPAKMKSRYSQRGRHSKRTHKCSCGSGHTQENCPVCSKYRLYFEGSHPCSCESSTRMPGCKQSPLKESYVRKVATCSPTRERYRQSSRSPVRTLGKEYHYQSAAYKAKPCDCSPPKRIQEPSQEAAVASHCSVSSTDDKSSNRRCPCSPRQKPSLAEQIHQRLKRTLDCAPSYPFVNLQPDDISDLDSLDRCTCPRFQSYREGFYKNLGKFYKDLRSC</sequence>
<comment type="caution">
    <text evidence="5">The sequence shown here is derived from an EMBL/GenBank/DDBJ whole genome shotgun (WGS) entry which is preliminary data.</text>
</comment>
<feature type="region of interest" description="Disordered" evidence="3">
    <location>
        <begin position="281"/>
        <end position="308"/>
    </location>
</feature>